<keyword evidence="4 12" id="KW-0894">Sodium channel</keyword>
<evidence type="ECO:0000256" key="6">
    <source>
        <dbReference type="ARBA" id="ARBA00022989"/>
    </source>
</evidence>
<keyword evidence="11 12" id="KW-0407">Ion channel</keyword>
<keyword evidence="5 12" id="KW-0812">Transmembrane</keyword>
<dbReference type="EMBL" id="JABXBU010000003">
    <property type="protein sequence ID" value="KAF8793019.1"/>
    <property type="molecule type" value="Genomic_DNA"/>
</dbReference>
<reference evidence="14" key="2">
    <citation type="submission" date="2020-06" db="EMBL/GenBank/DDBJ databases">
        <authorList>
            <person name="Sheffer M."/>
        </authorList>
    </citation>
    <scope>NUCLEOTIDE SEQUENCE</scope>
</reference>
<evidence type="ECO:0000256" key="3">
    <source>
        <dbReference type="ARBA" id="ARBA00022448"/>
    </source>
</evidence>
<evidence type="ECO:0000256" key="11">
    <source>
        <dbReference type="ARBA" id="ARBA00023303"/>
    </source>
</evidence>
<dbReference type="Proteomes" id="UP000807504">
    <property type="component" value="Unassembled WGS sequence"/>
</dbReference>
<keyword evidence="6 13" id="KW-1133">Transmembrane helix</keyword>
<evidence type="ECO:0000313" key="15">
    <source>
        <dbReference type="Proteomes" id="UP000807504"/>
    </source>
</evidence>
<evidence type="ECO:0000313" key="14">
    <source>
        <dbReference type="EMBL" id="KAF8793019.1"/>
    </source>
</evidence>
<dbReference type="InterPro" id="IPR001873">
    <property type="entry name" value="ENaC"/>
</dbReference>
<dbReference type="PRINTS" id="PR01078">
    <property type="entry name" value="AMINACHANNEL"/>
</dbReference>
<feature type="transmembrane region" description="Helical" evidence="13">
    <location>
        <begin position="485"/>
        <end position="505"/>
    </location>
</feature>
<proteinExistence type="inferred from homology"/>
<evidence type="ECO:0000256" key="2">
    <source>
        <dbReference type="ARBA" id="ARBA00007193"/>
    </source>
</evidence>
<evidence type="ECO:0000256" key="9">
    <source>
        <dbReference type="ARBA" id="ARBA00023136"/>
    </source>
</evidence>
<evidence type="ECO:0000256" key="12">
    <source>
        <dbReference type="RuleBase" id="RU000679"/>
    </source>
</evidence>
<name>A0A8T0FTL6_ARGBR</name>
<dbReference type="GO" id="GO:0015280">
    <property type="term" value="F:ligand-gated sodium channel activity"/>
    <property type="evidence" value="ECO:0007669"/>
    <property type="project" value="TreeGrafter"/>
</dbReference>
<dbReference type="GO" id="GO:0005886">
    <property type="term" value="C:plasma membrane"/>
    <property type="evidence" value="ECO:0007669"/>
    <property type="project" value="TreeGrafter"/>
</dbReference>
<keyword evidence="9 13" id="KW-0472">Membrane</keyword>
<keyword evidence="8 12" id="KW-0406">Ion transport</keyword>
<comment type="caution">
    <text evidence="14">The sequence shown here is derived from an EMBL/GenBank/DDBJ whole genome shotgun (WGS) entry which is preliminary data.</text>
</comment>
<evidence type="ECO:0000256" key="4">
    <source>
        <dbReference type="ARBA" id="ARBA00022461"/>
    </source>
</evidence>
<dbReference type="PANTHER" id="PTHR11690:SF248">
    <property type="entry name" value="PICKPOCKET 17, ISOFORM A"/>
    <property type="match status" value="1"/>
</dbReference>
<organism evidence="14 15">
    <name type="scientific">Argiope bruennichi</name>
    <name type="common">Wasp spider</name>
    <name type="synonym">Aranea bruennichi</name>
    <dbReference type="NCBI Taxonomy" id="94029"/>
    <lineage>
        <taxon>Eukaryota</taxon>
        <taxon>Metazoa</taxon>
        <taxon>Ecdysozoa</taxon>
        <taxon>Arthropoda</taxon>
        <taxon>Chelicerata</taxon>
        <taxon>Arachnida</taxon>
        <taxon>Araneae</taxon>
        <taxon>Araneomorphae</taxon>
        <taxon>Entelegynae</taxon>
        <taxon>Araneoidea</taxon>
        <taxon>Araneidae</taxon>
        <taxon>Argiope</taxon>
    </lineage>
</organism>
<sequence length="521" mass="59590">MDYEIGRRCKEGNACRDLETSNSRQCNCHSFCDILSDNSSIQAVSRLAKAGTKTRKYFWLVVFVVCLCGCAYEVNSFLSIFFQYPVLIDVEVRNNEILKFPAVTVCNLNRMKQSYVSCVNAKKSWFECMIDQYFPVFPRSSIILTERRFMASISKTPTRFEEAYKKKSRKFLDSYVNLDEIDRKCYGYSLHELVKNCTFNSAICVASDFSYFQSKQYGNCFTFSKETEVNKIGPDFGLELDLDVQLQTYMDITQNAGLRIVIHDPDEDPNPLEDGINISPGYETEISLTKISSQRLPAPYRDRCKVYKATNDSYNPDGSQFNCINQCMQRTNFEKCGCVNPFLSTNLETSRCYLNNSSQMSCLDDVLEYLGKKGLPCECPLPCMSSSYNLRISASLLQTTSVNWNGSSLDQEEDPDCDISRFMDIDSIYFEMSSVSQRKRNSDTNAELETRAKLKVFYGSLDHKIFSQKAMFADSELFGHLGGHLGLWLGLSLVALFEYVEYLLLLSNFVVKRKVYPLTEI</sequence>
<dbReference type="Pfam" id="PF00858">
    <property type="entry name" value="ASC"/>
    <property type="match status" value="1"/>
</dbReference>
<dbReference type="AlphaFoldDB" id="A0A8T0FTL6"/>
<comment type="subcellular location">
    <subcellularLocation>
        <location evidence="1">Membrane</location>
        <topology evidence="1">Multi-pass membrane protein</topology>
    </subcellularLocation>
</comment>
<dbReference type="Gene3D" id="1.10.287.770">
    <property type="entry name" value="YojJ-like"/>
    <property type="match status" value="1"/>
</dbReference>
<keyword evidence="15" id="KW-1185">Reference proteome</keyword>
<dbReference type="PANTHER" id="PTHR11690">
    <property type="entry name" value="AMILORIDE-SENSITIVE SODIUM CHANNEL-RELATED"/>
    <property type="match status" value="1"/>
</dbReference>
<keyword evidence="10 12" id="KW-0739">Sodium transport</keyword>
<evidence type="ECO:0000256" key="1">
    <source>
        <dbReference type="ARBA" id="ARBA00004141"/>
    </source>
</evidence>
<evidence type="ECO:0000256" key="13">
    <source>
        <dbReference type="SAM" id="Phobius"/>
    </source>
</evidence>
<feature type="transmembrane region" description="Helical" evidence="13">
    <location>
        <begin position="57"/>
        <end position="82"/>
    </location>
</feature>
<keyword evidence="3 12" id="KW-0813">Transport</keyword>
<gene>
    <name evidence="14" type="ORF">HNY73_004548</name>
</gene>
<evidence type="ECO:0000256" key="10">
    <source>
        <dbReference type="ARBA" id="ARBA00023201"/>
    </source>
</evidence>
<protein>
    <submittedName>
        <fullName evidence="14">FMRFamide-activated amiloride-sensitive sodium like protein</fullName>
    </submittedName>
</protein>
<keyword evidence="7" id="KW-0915">Sodium</keyword>
<comment type="similarity">
    <text evidence="2 12">Belongs to the amiloride-sensitive sodium channel (TC 1.A.6) family.</text>
</comment>
<evidence type="ECO:0000256" key="8">
    <source>
        <dbReference type="ARBA" id="ARBA00023065"/>
    </source>
</evidence>
<accession>A0A8T0FTL6</accession>
<evidence type="ECO:0000256" key="7">
    <source>
        <dbReference type="ARBA" id="ARBA00023053"/>
    </source>
</evidence>
<reference evidence="14" key="1">
    <citation type="journal article" date="2020" name="bioRxiv">
        <title>Chromosome-level reference genome of the European wasp spider Argiope bruennichi: a resource for studies on range expansion and evolutionary adaptation.</title>
        <authorList>
            <person name="Sheffer M.M."/>
            <person name="Hoppe A."/>
            <person name="Krehenwinkel H."/>
            <person name="Uhl G."/>
            <person name="Kuss A.W."/>
            <person name="Jensen L."/>
            <person name="Jensen C."/>
            <person name="Gillespie R.G."/>
            <person name="Hoff K.J."/>
            <person name="Prost S."/>
        </authorList>
    </citation>
    <scope>NUCLEOTIDE SEQUENCE</scope>
</reference>
<evidence type="ECO:0000256" key="5">
    <source>
        <dbReference type="ARBA" id="ARBA00022692"/>
    </source>
</evidence>
<dbReference type="Gene3D" id="2.60.470.10">
    <property type="entry name" value="Acid-sensing ion channels like domains"/>
    <property type="match status" value="1"/>
</dbReference>